<dbReference type="EMBL" id="FNBC01000032">
    <property type="protein sequence ID" value="SDF21476.1"/>
    <property type="molecule type" value="Genomic_DNA"/>
</dbReference>
<accession>A0A1G7J9C9</accession>
<name>A0A1G7J9C9_9DEIN</name>
<dbReference type="SUPFAM" id="SSF88723">
    <property type="entry name" value="PIN domain-like"/>
    <property type="match status" value="1"/>
</dbReference>
<feature type="domain" description="PIN" evidence="1">
    <location>
        <begin position="7"/>
        <end position="124"/>
    </location>
</feature>
<gene>
    <name evidence="2" type="ORF">SAMN04488243_13219</name>
</gene>
<dbReference type="Pfam" id="PF01850">
    <property type="entry name" value="PIN"/>
    <property type="match status" value="1"/>
</dbReference>
<evidence type="ECO:0000259" key="1">
    <source>
        <dbReference type="Pfam" id="PF01850"/>
    </source>
</evidence>
<dbReference type="RefSeq" id="WP_093008275.1">
    <property type="nucleotide sequence ID" value="NZ_FNBC01000032.1"/>
</dbReference>
<sequence>MPAGLEFVDTNVLVYAYDLSSPGKRARALALLEPLLLERRLALSLQVLQEFYVVVTRKIAEPLDGETARQILADLGKARLHLPTLEDVLAASLLSERHRLAFWDAMVLQSAKALGAKVVWSEDLHPASYGGVRVKNPFA</sequence>
<organism evidence="2 3">
    <name type="scientific">Thermus arciformis</name>
    <dbReference type="NCBI Taxonomy" id="482827"/>
    <lineage>
        <taxon>Bacteria</taxon>
        <taxon>Thermotogati</taxon>
        <taxon>Deinococcota</taxon>
        <taxon>Deinococci</taxon>
        <taxon>Thermales</taxon>
        <taxon>Thermaceae</taxon>
        <taxon>Thermus</taxon>
    </lineage>
</organism>
<keyword evidence="3" id="KW-1185">Reference proteome</keyword>
<dbReference type="AlphaFoldDB" id="A0A1G7J9C9"/>
<dbReference type="CDD" id="cd18692">
    <property type="entry name" value="PIN_VapC-like"/>
    <property type="match status" value="1"/>
</dbReference>
<dbReference type="InterPro" id="IPR029060">
    <property type="entry name" value="PIN-like_dom_sf"/>
</dbReference>
<evidence type="ECO:0000313" key="2">
    <source>
        <dbReference type="EMBL" id="SDF21476.1"/>
    </source>
</evidence>
<dbReference type="InterPro" id="IPR002716">
    <property type="entry name" value="PIN_dom"/>
</dbReference>
<proteinExistence type="predicted"/>
<reference evidence="3" key="1">
    <citation type="submission" date="2016-10" db="EMBL/GenBank/DDBJ databases">
        <authorList>
            <person name="Varghese N."/>
            <person name="Submissions S."/>
        </authorList>
    </citation>
    <scope>NUCLEOTIDE SEQUENCE [LARGE SCALE GENOMIC DNA]</scope>
    <source>
        <strain evidence="3">CGMCC 1.6992</strain>
    </source>
</reference>
<evidence type="ECO:0000313" key="3">
    <source>
        <dbReference type="Proteomes" id="UP000199446"/>
    </source>
</evidence>
<dbReference type="Gene3D" id="3.40.50.1010">
    <property type="entry name" value="5'-nuclease"/>
    <property type="match status" value="1"/>
</dbReference>
<dbReference type="OrthoDB" id="13900at2"/>
<dbReference type="STRING" id="482827.SAMN04488243_13219"/>
<protein>
    <submittedName>
        <fullName evidence="2">Predicted nucleic acid-binding protein, contains PIN domain</fullName>
    </submittedName>
</protein>
<dbReference type="Proteomes" id="UP000199446">
    <property type="component" value="Unassembled WGS sequence"/>
</dbReference>